<dbReference type="Proteomes" id="UP000166070">
    <property type="component" value="Genome"/>
</dbReference>
<dbReference type="EMBL" id="KP129396">
    <property type="protein sequence ID" value="AJG06258.1"/>
    <property type="molecule type" value="Genomic_RNA"/>
</dbReference>
<dbReference type="Proteomes" id="UP000147356">
    <property type="component" value="Genome"/>
</dbReference>
<dbReference type="EMBL" id="KP129398">
    <property type="protein sequence ID" value="AJG06262.1"/>
    <property type="molecule type" value="Genomic_RNA"/>
</dbReference>
<dbReference type="Proteomes" id="UP000135645">
    <property type="component" value="Genome"/>
</dbReference>
<organismHost>
    <name type="scientific">Oryctolagus cuniculus</name>
    <name type="common">Rabbit</name>
    <dbReference type="NCBI Taxonomy" id="9986"/>
</organismHost>
<dbReference type="EMBL" id="MF407657">
    <property type="protein sequence ID" value="ATY51901.1"/>
    <property type="molecule type" value="Genomic_RNA"/>
</dbReference>
<dbReference type="EMBL" id="KM115712">
    <property type="protein sequence ID" value="AJR27985.1"/>
    <property type="molecule type" value="Genomic_RNA"/>
</dbReference>
<dbReference type="Proteomes" id="UP000594894">
    <property type="component" value="Genome"/>
</dbReference>
<dbReference type="Proteomes" id="UP000161326">
    <property type="component" value="Genome"/>
</dbReference>
<evidence type="ECO:0000313" key="15">
    <source>
        <dbReference type="EMBL" id="AJR27986.1"/>
    </source>
</evidence>
<evidence type="ECO:0000313" key="1">
    <source>
        <dbReference type="EMBL" id="AJE29739.1"/>
    </source>
</evidence>
<dbReference type="Proteomes" id="UP000594978">
    <property type="component" value="Segment"/>
</dbReference>
<dbReference type="EMBL" id="KF442964">
    <property type="protein sequence ID" value="AJR27976.1"/>
    <property type="molecule type" value="Genomic_RNA"/>
</dbReference>
<dbReference type="EMBL" id="MH159172">
    <property type="protein sequence ID" value="AVX27587.1"/>
    <property type="molecule type" value="Genomic_RNA"/>
</dbReference>
<dbReference type="Proteomes" id="UP000159398">
    <property type="component" value="Genome"/>
</dbReference>
<dbReference type="EMBL" id="MH159171">
    <property type="protein sequence ID" value="AVX27585.1"/>
    <property type="molecule type" value="Genomic_RNA"/>
</dbReference>
<dbReference type="EMBL" id="KM115716">
    <property type="protein sequence ID" value="AJR27989.1"/>
    <property type="molecule type" value="Genomic_RNA"/>
</dbReference>
<dbReference type="Proteomes" id="UP000160935">
    <property type="component" value="Genome"/>
</dbReference>
<evidence type="ECO:0000313" key="27">
    <source>
        <dbReference type="EMBL" id="CAD7112463.1"/>
    </source>
</evidence>
<dbReference type="EMBL" id="KM115697">
    <property type="protein sequence ID" value="AJR27982.1"/>
    <property type="molecule type" value="Genomic_RNA"/>
</dbReference>
<evidence type="ECO:0000313" key="21">
    <source>
        <dbReference type="EMBL" id="ATY51901.1"/>
    </source>
</evidence>
<evidence type="ECO:0000313" key="12">
    <source>
        <dbReference type="EMBL" id="AJR27982.1"/>
    </source>
</evidence>
<dbReference type="EMBL" id="MH159170">
    <property type="protein sequence ID" value="AVX27583.1"/>
    <property type="molecule type" value="Genomic_RNA"/>
</dbReference>
<evidence type="ECO:0000313" key="6">
    <source>
        <dbReference type="EMBL" id="AJR27974.1"/>
    </source>
</evidence>
<sequence length="117" mass="12588">MAFLMSEFVGLGLAGASVLSSALLRRQELQLQKQALENGLVLKANQLSRLGFNPNEVKSMIVGSNFSGNVKLSNMHNDASVVSAYSMYNPASNGIRKKIKSFNDSVKVYNTTGESSA</sequence>
<dbReference type="EMBL" id="LR899179">
    <property type="protein sequence ID" value="CAD7112463.1"/>
    <property type="molecule type" value="Genomic_RNA"/>
</dbReference>
<dbReference type="EMBL" id="KM115711">
    <property type="protein sequence ID" value="AJR27984.1"/>
    <property type="molecule type" value="Genomic_RNA"/>
</dbReference>
<dbReference type="EMBL" id="LR899189">
    <property type="protein sequence ID" value="CAD7112467.1"/>
    <property type="molecule type" value="Genomic_RNA"/>
</dbReference>
<dbReference type="Proteomes" id="UP000594883">
    <property type="component" value="Segment"/>
</dbReference>
<reference evidence="34 35" key="1">
    <citation type="journal article" date="2013" name="Emerg. Infect. Dis.">
        <title>New variant of rabbit hemorrhagic disease virus, Portugal, 2012-2013.</title>
        <authorList>
            <person name="Abrantes J."/>
            <person name="Lopes A.M."/>
            <person name="Dalton K.P."/>
            <person name="Melo P."/>
            <person name="Correia J.J."/>
            <person name="Ramada M."/>
            <person name="Alves P.C."/>
            <person name="Parra F."/>
            <person name="Esteves P.J."/>
        </authorList>
    </citation>
    <scope>NUCLEOTIDE SEQUENCE [LARGE SCALE GENOMIC DNA]</scope>
    <source>
        <strain evidence="8">10A-13_Barrancos</strain>
        <strain evidence="7">7-13_Barrancos</strain>
        <strain evidence="5">Algarve1</strain>
        <strain evidence="6">Algarve3</strain>
    </source>
</reference>
<dbReference type="EMBL" id="KF442962">
    <property type="protein sequence ID" value="AJR27974.1"/>
    <property type="molecule type" value="Genomic_RNA"/>
</dbReference>
<evidence type="ECO:0000313" key="35">
    <source>
        <dbReference type="Proteomes" id="UP000159398"/>
    </source>
</evidence>
<evidence type="ECO:0000313" key="23">
    <source>
        <dbReference type="EMBL" id="AVX27585.1"/>
    </source>
</evidence>
<evidence type="ECO:0000313" key="31">
    <source>
        <dbReference type="Proteomes" id="UP000109994"/>
    </source>
</evidence>
<reference evidence="30 31" key="2">
    <citation type="journal article" date="2014" name="Viruses">
        <title>Is the New Variant RHDV Replacing Genogroup 1 in Portuguese Wild Rabbit Populations?</title>
        <authorList>
            <person name="Lopes A.M."/>
            <person name="Correia J."/>
            <person name="Abrantes J."/>
            <person name="Melo P."/>
            <person name="Ramada M."/>
            <person name="Magalhaes M.J."/>
            <person name="Alves P.C."/>
            <person name="Esteves P.J."/>
        </authorList>
    </citation>
    <scope>NUCLEOTIDE SEQUENCE [LARGE SCALE GENOMIC DNA]</scope>
    <source>
        <strain evidence="16">CBAlgarve14-1</strain>
        <strain evidence="17">CBAlgarve14-3</strain>
        <strain evidence="18">CBAlgarve14-4</strain>
        <strain evidence="12">CBCoruche14-1</strain>
        <strain evidence="9">CBEstoi13-7</strain>
        <strain evidence="10">CBEstremoz14-1</strain>
        <strain evidence="13">CBLavra10-13-1</strain>
        <strain evidence="14">CBMert14-1</strain>
        <strain evidence="15">CBMert14-2</strain>
        <strain evidence="11">CBMora14-1</strain>
    </source>
</reference>
<evidence type="ECO:0000313" key="7">
    <source>
        <dbReference type="EMBL" id="AJR27975.1"/>
    </source>
</evidence>
<evidence type="ECO:0000313" key="19">
    <source>
        <dbReference type="EMBL" id="ATY51895.1"/>
    </source>
</evidence>
<dbReference type="Proteomes" id="UP000160582">
    <property type="component" value="Genome"/>
</dbReference>
<evidence type="ECO:0000313" key="11">
    <source>
        <dbReference type="EMBL" id="AJR27980.1"/>
    </source>
</evidence>
<evidence type="ECO:0000313" key="5">
    <source>
        <dbReference type="EMBL" id="AJR27973.1"/>
    </source>
</evidence>
<evidence type="ECO:0000313" key="10">
    <source>
        <dbReference type="EMBL" id="AJR27978.1"/>
    </source>
</evidence>
<evidence type="ECO:0000313" key="28">
    <source>
        <dbReference type="EMBL" id="CAD7112467.1"/>
    </source>
</evidence>
<dbReference type="EMBL" id="LR899157">
    <property type="protein sequence ID" value="CAD7112421.1"/>
    <property type="molecule type" value="Genomic_RNA"/>
</dbReference>
<dbReference type="Proteomes" id="UP000131842">
    <property type="component" value="Genome"/>
</dbReference>
<reference evidence="22" key="6">
    <citation type="journal article" date="2018" name="Arch. Virol.">
        <title>GI.1b/GI.1b/GI.2 recombinant rabbit hemorrhagic disease virus 2 (Lagovirus europaeus/GI.2) in Morocco, Africa.</title>
        <authorList>
            <person name="Lopes A.M."/>
            <person name="Rouco C."/>
            <person name="Esteves P.J."/>
            <person name="Abrantes J."/>
        </authorList>
    </citation>
    <scope>NUCLEOTIDE SEQUENCE</scope>
    <source>
        <strain evidence="22">A17-62</strain>
        <strain evidence="24">A17-63</strain>
        <strain evidence="23">A17-69</strain>
        <strain evidence="25">A17-73</strain>
    </source>
</reference>
<dbReference type="EMBL" id="KM115714">
    <property type="protein sequence ID" value="AJR27987.1"/>
    <property type="molecule type" value="Genomic_RNA"/>
</dbReference>
<dbReference type="InterPro" id="IPR008558">
    <property type="entry name" value="VP2_lagovirus"/>
</dbReference>
<dbReference type="Proteomes" id="UP000595063">
    <property type="component" value="Segment"/>
</dbReference>
<dbReference type="Proteomes" id="UP000109994">
    <property type="component" value="Genome"/>
</dbReference>
<dbReference type="EMBL" id="KM115715">
    <property type="protein sequence ID" value="AJR27988.1"/>
    <property type="molecule type" value="Genomic_RNA"/>
</dbReference>
<protein>
    <submittedName>
        <fullName evidence="3">Hemorrhagic disease virus isolate Seg08-12, partial genome</fullName>
    </submittedName>
    <submittedName>
        <fullName evidence="4">Hemorrhagic disease virus isolate Zar11-11, partial genome</fullName>
    </submittedName>
    <submittedName>
        <fullName evidence="5">Minor structural protein</fullName>
    </submittedName>
    <submittedName>
        <fullName evidence="26">ORF 2 protein</fullName>
    </submittedName>
    <submittedName>
        <fullName evidence="2">VP2</fullName>
    </submittedName>
</protein>
<evidence type="ECO:0000313" key="22">
    <source>
        <dbReference type="EMBL" id="AVX27583.1"/>
    </source>
</evidence>
<dbReference type="Proteomes" id="UP000108168">
    <property type="component" value="Genome"/>
</dbReference>
<dbReference type="EMBL" id="KM115683">
    <property type="protein sequence ID" value="AJR27980.1"/>
    <property type="molecule type" value="Genomic_RNA"/>
</dbReference>
<evidence type="ECO:0000313" key="17">
    <source>
        <dbReference type="EMBL" id="AJR27988.1"/>
    </source>
</evidence>
<evidence type="ECO:0000313" key="4">
    <source>
        <dbReference type="EMBL" id="AJG06262.1"/>
    </source>
</evidence>
<dbReference type="EMBL" id="LR899191">
    <property type="protein sequence ID" value="CAD7112487.1"/>
    <property type="molecule type" value="Genomic_RNA"/>
</dbReference>
<evidence type="ECO:0000313" key="25">
    <source>
        <dbReference type="EMBL" id="AVX27589.1"/>
    </source>
</evidence>
<evidence type="ECO:0000313" key="20">
    <source>
        <dbReference type="EMBL" id="ATY51899.1"/>
    </source>
</evidence>
<dbReference type="Proteomes" id="UP000114888">
    <property type="component" value="Genome"/>
</dbReference>
<evidence type="ECO:0000313" key="24">
    <source>
        <dbReference type="EMBL" id="AVX27587.1"/>
    </source>
</evidence>
<reference evidence="26" key="7">
    <citation type="submission" date="2020-11" db="EMBL/GenBank/DDBJ databases">
        <authorList>
            <consortium name="IVD NGS Lab"/>
        </authorList>
    </citation>
    <scope>NUCLEOTIDE SEQUENCE [LARGE SCALE GENOMIC DNA]</scope>
    <source>
        <strain evidence="26">RHDV/GER-BE/EI327.L03607/2016</strain>
        <strain evidence="28">RHDV/GER-NW/D51-1.L00911/2014</strain>
        <strain evidence="27">RHDV/GER-SH/D51-2.L00912/2014</strain>
        <strain evidence="29">RHDV/GER-TH/D101-2.L00903/2014</strain>
    </source>
</reference>
<evidence type="ECO:0000313" key="29">
    <source>
        <dbReference type="EMBL" id="CAD7112487.1"/>
    </source>
</evidence>
<evidence type="ECO:0000313" key="30">
    <source>
        <dbReference type="Proteomes" id="UP000108168"/>
    </source>
</evidence>
<accession>A0A0B5D3Q1</accession>
<dbReference type="Proteomes" id="UP000157475">
    <property type="component" value="Genome"/>
</dbReference>
<evidence type="ECO:0000313" key="26">
    <source>
        <dbReference type="EMBL" id="CAD7112421.1"/>
    </source>
</evidence>
<reference evidence="32 33" key="3">
    <citation type="journal article" date="2015" name="Arch. Virol.">
        <title>Complete genome sequence of two rabbit hemorrhagic disease virus variant b isolates detected on the Iberian Peninsula.</title>
        <authorList>
            <person name="Dalton K.P."/>
            <person name="Abrantes J."/>
            <person name="Lopes A.M."/>
            <person name="Nicieza I."/>
            <person name="Alvarez A.L."/>
            <person name="Esteves P.J."/>
            <person name="Parra F."/>
        </authorList>
    </citation>
    <scope>NUCLEOTIDE SEQUENCE [LARGE SCALE GENOMIC DNA]</scope>
    <source>
        <strain evidence="1">CBVal16</strain>
        <strain evidence="2">RHDV-N11</strain>
    </source>
</reference>
<evidence type="ECO:0000313" key="18">
    <source>
        <dbReference type="EMBL" id="AJR27989.1"/>
    </source>
</evidence>
<evidence type="ECO:0000313" key="2">
    <source>
        <dbReference type="EMBL" id="AJE29741.1"/>
    </source>
</evidence>
<reference evidence="30 31" key="4">
    <citation type="journal article" date="2015" name="J. Gen. Virol.">
        <title>Full genomic analysis of new variant rabbit hemorrhagic disease virus revealed multiple recombination events.</title>
        <authorList>
            <person name="Lopes A.M."/>
            <person name="Dalton K.P."/>
            <person name="Magalhaes M.J."/>
            <person name="Parra F."/>
            <person name="Esteves P.J."/>
            <person name="Holmes E.C."/>
            <person name="Abrantes J."/>
        </authorList>
    </citation>
    <scope>NUCLEOTIDE SEQUENCE [LARGE SCALE GENOMIC DNA]</scope>
    <source>
        <strain evidence="8">10A-13_Barrancos</strain>
        <strain evidence="7">7-13_Barrancos</strain>
        <strain evidence="5">Algarve1</strain>
        <strain evidence="6">Algarve3</strain>
        <strain evidence="16">CBAlgarve14-1</strain>
        <strain evidence="17">CBAlgarve14-3</strain>
        <strain evidence="18">CBAlgarve14-4</strain>
        <strain evidence="12">CBCoruche14-1</strain>
        <strain evidence="9">CBEstoi13-7</strain>
        <strain evidence="10">CBEstremoz14-1</strain>
        <strain evidence="13">CBLavra10-13-1</strain>
        <strain evidence="14">CBMert14-1</strain>
        <strain evidence="15">CBMert14-2</strain>
        <strain evidence="11">CBMora14-1</strain>
        <strain evidence="3">Seg08-12</strain>
        <strain evidence="4">Zar11-11</strain>
    </source>
</reference>
<dbReference type="Proteomes" id="UP000111494">
    <property type="component" value="Genome"/>
</dbReference>
<reference evidence="19" key="5">
    <citation type="journal article" date="2017" name="Virus Genes">
        <title>Full genome sequences are key to disclose RHDV2 emergence in the Macaronesian islands.</title>
        <authorList>
            <person name="Lopes A.M."/>
            <person name="Blanco-Aguiar J."/>
            <person name="Martin-Alonso A."/>
            <person name="Leitao M."/>
            <person name="Foronda P."/>
            <person name="Mendes M."/>
            <person name="Goncalves D."/>
            <person name="Abrantes J."/>
            <person name="Esteves P.J."/>
        </authorList>
    </citation>
    <scope>NUCLEOTIDE SEQUENCE</scope>
    <source>
        <strain evidence="20">CBMad17-2</strain>
        <strain evidence="21">CBMad17-3</strain>
        <strain evidence="19">PSM2</strain>
    </source>
</reference>
<dbReference type="EMBL" id="MF407656">
    <property type="protein sequence ID" value="ATY51899.1"/>
    <property type="molecule type" value="Genomic_RNA"/>
</dbReference>
<evidence type="ECO:0000313" key="34">
    <source>
        <dbReference type="Proteomes" id="UP000155718"/>
    </source>
</evidence>
<dbReference type="Proteomes" id="UP000114962">
    <property type="component" value="Genome"/>
</dbReference>
<dbReference type="EMBL" id="KM115681">
    <property type="protein sequence ID" value="AJR27978.1"/>
    <property type="molecule type" value="Genomic_RNA"/>
</dbReference>
<evidence type="ECO:0000313" key="32">
    <source>
        <dbReference type="Proteomes" id="UP000114888"/>
    </source>
</evidence>
<name>A0A0B5D3Q1_RHDV</name>
<evidence type="ECO:0000313" key="3">
    <source>
        <dbReference type="EMBL" id="AJG06258.1"/>
    </source>
</evidence>
<dbReference type="EMBL" id="KM878681">
    <property type="protein sequence ID" value="AJE29741.1"/>
    <property type="molecule type" value="Genomic_RNA"/>
</dbReference>
<evidence type="ECO:0000313" key="16">
    <source>
        <dbReference type="EMBL" id="AJR27987.1"/>
    </source>
</evidence>
<proteinExistence type="predicted"/>
<dbReference type="Proteomes" id="UP000164413">
    <property type="component" value="Genome"/>
</dbReference>
<evidence type="ECO:0000313" key="13">
    <source>
        <dbReference type="EMBL" id="AJR27984.1"/>
    </source>
</evidence>
<evidence type="ECO:0000313" key="14">
    <source>
        <dbReference type="EMBL" id="AJR27985.1"/>
    </source>
</evidence>
<dbReference type="EMBL" id="MH159173">
    <property type="protein sequence ID" value="AVX27589.1"/>
    <property type="molecule type" value="Genomic_RNA"/>
</dbReference>
<dbReference type="EMBL" id="KF442963">
    <property type="protein sequence ID" value="AJR27975.1"/>
    <property type="molecule type" value="Genomic_RNA"/>
</dbReference>
<gene>
    <name evidence="5" type="primary">VP10</name>
    <name evidence="26" type="synonym">minor structural protein CDS</name>
</gene>
<evidence type="ECO:0000313" key="9">
    <source>
        <dbReference type="EMBL" id="AJR27977.1"/>
    </source>
</evidence>
<dbReference type="EMBL" id="KF442961">
    <property type="protein sequence ID" value="AJR27973.1"/>
    <property type="molecule type" value="Genomic_RNA"/>
</dbReference>
<evidence type="ECO:0000313" key="33">
    <source>
        <dbReference type="Proteomes" id="UP000147356"/>
    </source>
</evidence>
<organism evidence="2 32">
    <name type="scientific">Rabbit hemorrhagic disease virus</name>
    <name type="common">RHDV</name>
    <dbReference type="NCBI Taxonomy" id="11976"/>
    <lineage>
        <taxon>Viruses</taxon>
        <taxon>Riboviria</taxon>
        <taxon>Orthornavirae</taxon>
        <taxon>Pisuviricota</taxon>
        <taxon>Pisoniviricetes</taxon>
        <taxon>Picornavirales</taxon>
        <taxon>Caliciviridae</taxon>
        <taxon>Lagovirus</taxon>
        <taxon>Lagovirus europaeus</taxon>
    </lineage>
</organism>
<evidence type="ECO:0000313" key="8">
    <source>
        <dbReference type="EMBL" id="AJR27976.1"/>
    </source>
</evidence>
<dbReference type="EMBL" id="MF407654">
    <property type="protein sequence ID" value="ATY51895.1"/>
    <property type="molecule type" value="Genomic_RNA"/>
</dbReference>
<dbReference type="EMBL" id="KM115680">
    <property type="protein sequence ID" value="AJR27977.1"/>
    <property type="molecule type" value="Genomic_RNA"/>
</dbReference>
<dbReference type="Proteomes" id="UP000155718">
    <property type="component" value="Genome"/>
</dbReference>
<dbReference type="EMBL" id="KM979445">
    <property type="protein sequence ID" value="AJE29739.1"/>
    <property type="molecule type" value="Genomic_RNA"/>
</dbReference>
<dbReference type="EMBL" id="KM115713">
    <property type="protein sequence ID" value="AJR27986.1"/>
    <property type="molecule type" value="Genomic_RNA"/>
</dbReference>
<dbReference type="Pfam" id="PF05801">
    <property type="entry name" value="VP2_lagovir"/>
    <property type="match status" value="1"/>
</dbReference>